<dbReference type="EMBL" id="JACIDU010000002">
    <property type="protein sequence ID" value="MBB4102159.1"/>
    <property type="molecule type" value="Genomic_DNA"/>
</dbReference>
<dbReference type="PIRSF" id="PIRSF033239">
    <property type="entry name" value="ExoD"/>
    <property type="match status" value="1"/>
</dbReference>
<evidence type="ECO:0000313" key="2">
    <source>
        <dbReference type="EMBL" id="MBB4102159.1"/>
    </source>
</evidence>
<organism evidence="2 3">
    <name type="scientific">Allorhizobium borbori</name>
    <dbReference type="NCBI Taxonomy" id="485907"/>
    <lineage>
        <taxon>Bacteria</taxon>
        <taxon>Pseudomonadati</taxon>
        <taxon>Pseudomonadota</taxon>
        <taxon>Alphaproteobacteria</taxon>
        <taxon>Hyphomicrobiales</taxon>
        <taxon>Rhizobiaceae</taxon>
        <taxon>Rhizobium/Agrobacterium group</taxon>
        <taxon>Allorhizobium</taxon>
    </lineage>
</organism>
<dbReference type="RefSeq" id="WP_237358770.1">
    <property type="nucleotide sequence ID" value="NZ_JACIDU010000002.1"/>
</dbReference>
<comment type="caution">
    <text evidence="2">The sequence shown here is derived from an EMBL/GenBank/DDBJ whole genome shotgun (WGS) entry which is preliminary data.</text>
</comment>
<feature type="transmembrane region" description="Helical" evidence="1">
    <location>
        <begin position="131"/>
        <end position="164"/>
    </location>
</feature>
<reference evidence="2 3" key="1">
    <citation type="submission" date="2020-08" db="EMBL/GenBank/DDBJ databases">
        <title>Genomic Encyclopedia of Type Strains, Phase IV (KMG-IV): sequencing the most valuable type-strain genomes for metagenomic binning, comparative biology and taxonomic classification.</title>
        <authorList>
            <person name="Goeker M."/>
        </authorList>
    </citation>
    <scope>NUCLEOTIDE SEQUENCE [LARGE SCALE GENOMIC DNA]</scope>
    <source>
        <strain evidence="2 3">DSM 26385</strain>
    </source>
</reference>
<protein>
    <recommendedName>
        <fullName evidence="4">Exopolysaccharide synthesis, ExoD</fullName>
    </recommendedName>
</protein>
<gene>
    <name evidence="2" type="ORF">GGQ66_000687</name>
</gene>
<proteinExistence type="predicted"/>
<name>A0A7W6P0X3_9HYPH</name>
<dbReference type="PANTHER" id="PTHR41795">
    <property type="entry name" value="EXOPOLYSACCHARIDE SYNTHESIS PROTEIN"/>
    <property type="match status" value="1"/>
</dbReference>
<evidence type="ECO:0000313" key="3">
    <source>
        <dbReference type="Proteomes" id="UP000584824"/>
    </source>
</evidence>
<dbReference type="Pfam" id="PF06055">
    <property type="entry name" value="ExoD"/>
    <property type="match status" value="1"/>
</dbReference>
<evidence type="ECO:0000256" key="1">
    <source>
        <dbReference type="SAM" id="Phobius"/>
    </source>
</evidence>
<dbReference type="AlphaFoldDB" id="A0A7W6P0X3"/>
<dbReference type="PANTHER" id="PTHR41795:SF1">
    <property type="entry name" value="EXOPOLYSACCHARIDE SYNTHESIS PROTEIN"/>
    <property type="match status" value="1"/>
</dbReference>
<dbReference type="Proteomes" id="UP000584824">
    <property type="component" value="Unassembled WGS sequence"/>
</dbReference>
<dbReference type="InterPro" id="IPR010331">
    <property type="entry name" value="ExoD"/>
</dbReference>
<feature type="transmembrane region" description="Helical" evidence="1">
    <location>
        <begin position="176"/>
        <end position="207"/>
    </location>
</feature>
<keyword evidence="3" id="KW-1185">Reference proteome</keyword>
<keyword evidence="1" id="KW-0812">Transmembrane</keyword>
<keyword evidence="1" id="KW-0472">Membrane</keyword>
<keyword evidence="1" id="KW-1133">Transmembrane helix</keyword>
<sequence>MSGDERTGDSHRFSDILVSLAMDETRERVSVGDLFERLGDRAFGALMLAFALPNIVPTPPGTSAITGTPLVFLSARLALGLSPWLPGFITRRSMARTDFAVVVNRISPWLARAERMLIPRFGVLTGEPVDYLAGLVCFVLAVVLALPIPLANILPAISICLFALGLIEKDGLFTLAGFAVAVVSMIVAGGVIFAFFKAAVFLIGGVFV</sequence>
<accession>A0A7W6P0X3</accession>
<evidence type="ECO:0008006" key="4">
    <source>
        <dbReference type="Google" id="ProtNLM"/>
    </source>
</evidence>